<evidence type="ECO:0000313" key="5">
    <source>
        <dbReference type="EMBL" id="PKG25483.1"/>
    </source>
</evidence>
<feature type="region of interest" description="Disordered" evidence="1">
    <location>
        <begin position="232"/>
        <end position="253"/>
    </location>
</feature>
<feature type="domain" description="TPM" evidence="4">
    <location>
        <begin position="38"/>
        <end position="160"/>
    </location>
</feature>
<protein>
    <recommendedName>
        <fullName evidence="4">TPM domain-containing protein</fullName>
    </recommendedName>
</protein>
<name>A0A2N0Z7M9_9BACI</name>
<accession>A0A2N0Z7M9</accession>
<reference evidence="5 6" key="1">
    <citation type="journal article" date="2003" name="Int. J. Syst. Evol. Microbiol.">
        <title>Bacillus nealsonii sp. nov., isolated from a spacecraft-assembly facility, whose spores are gamma-radiation resistant.</title>
        <authorList>
            <person name="Venkateswaran K."/>
            <person name="Kempf M."/>
            <person name="Chen F."/>
            <person name="Satomi M."/>
            <person name="Nicholson W."/>
            <person name="Kern R."/>
        </authorList>
    </citation>
    <scope>NUCLEOTIDE SEQUENCE [LARGE SCALE GENOMIC DNA]</scope>
    <source>
        <strain evidence="5 6">FO-92</strain>
    </source>
</reference>
<keyword evidence="2" id="KW-0812">Transmembrane</keyword>
<dbReference type="AlphaFoldDB" id="A0A2N0Z7M9"/>
<feature type="signal peptide" evidence="3">
    <location>
        <begin position="1"/>
        <end position="24"/>
    </location>
</feature>
<dbReference type="PANTHER" id="PTHR30373">
    <property type="entry name" value="UPF0603 PROTEIN YGCG"/>
    <property type="match status" value="1"/>
</dbReference>
<dbReference type="Pfam" id="PF04536">
    <property type="entry name" value="TPM_phosphatase"/>
    <property type="match status" value="1"/>
</dbReference>
<keyword evidence="2" id="KW-1133">Transmembrane helix</keyword>
<comment type="caution">
    <text evidence="5">The sequence shown here is derived from an EMBL/GenBank/DDBJ whole genome shotgun (WGS) entry which is preliminary data.</text>
</comment>
<proteinExistence type="predicted"/>
<dbReference type="OrthoDB" id="9810918at2"/>
<evidence type="ECO:0000259" key="4">
    <source>
        <dbReference type="Pfam" id="PF04536"/>
    </source>
</evidence>
<dbReference type="Proteomes" id="UP000233375">
    <property type="component" value="Unassembled WGS sequence"/>
</dbReference>
<gene>
    <name evidence="5" type="ORF">CWS01_01165</name>
</gene>
<dbReference type="EMBL" id="PISE01000003">
    <property type="protein sequence ID" value="PKG25483.1"/>
    <property type="molecule type" value="Genomic_DNA"/>
</dbReference>
<dbReference type="InterPro" id="IPR007621">
    <property type="entry name" value="TPM_dom"/>
</dbReference>
<evidence type="ECO:0000256" key="1">
    <source>
        <dbReference type="SAM" id="MobiDB-lite"/>
    </source>
</evidence>
<dbReference type="RefSeq" id="WP_101175207.1">
    <property type="nucleotide sequence ID" value="NZ_PISE01000003.1"/>
</dbReference>
<keyword evidence="2" id="KW-0472">Membrane</keyword>
<dbReference type="PROSITE" id="PS51257">
    <property type="entry name" value="PROKAR_LIPOPROTEIN"/>
    <property type="match status" value="1"/>
</dbReference>
<evidence type="ECO:0000256" key="3">
    <source>
        <dbReference type="SAM" id="SignalP"/>
    </source>
</evidence>
<evidence type="ECO:0000313" key="6">
    <source>
        <dbReference type="Proteomes" id="UP000233375"/>
    </source>
</evidence>
<feature type="chain" id="PRO_5014884040" description="TPM domain-containing protein" evidence="3">
    <location>
        <begin position="25"/>
        <end position="253"/>
    </location>
</feature>
<evidence type="ECO:0000256" key="2">
    <source>
        <dbReference type="SAM" id="Phobius"/>
    </source>
</evidence>
<organism evidence="5 6">
    <name type="scientific">Niallia nealsonii</name>
    <dbReference type="NCBI Taxonomy" id="115979"/>
    <lineage>
        <taxon>Bacteria</taxon>
        <taxon>Bacillati</taxon>
        <taxon>Bacillota</taxon>
        <taxon>Bacilli</taxon>
        <taxon>Bacillales</taxon>
        <taxon>Bacillaceae</taxon>
        <taxon>Niallia</taxon>
    </lineage>
</organism>
<dbReference type="Gene3D" id="3.10.310.50">
    <property type="match status" value="1"/>
</dbReference>
<keyword evidence="3" id="KW-0732">Signal</keyword>
<feature type="transmembrane region" description="Helical" evidence="2">
    <location>
        <begin position="189"/>
        <end position="218"/>
    </location>
</feature>
<keyword evidence="6" id="KW-1185">Reference proteome</keyword>
<sequence>MTAKLFSAFCACVFFLFACGSTFAAENAIPKPVGDIYVQDFAHLLSDDQKQELNQLGRTLEDKTTAQVAVLSVQTTGEKTIQEYANEAFRTYGIGDKQKNNGVLLVVAIKDRKVRLEVGYGLEGRIPDGKAGRILDEYALPYLQNEKPNKALIETYKVLVKEVYGEYGIEAPEGLAADKPVQQGTETGFPMWIIIIIVVVLLFLDFKFFGGTITYAILSILSRGGRGGGGGYGGGPRSGGGGSSGGGGAGRSW</sequence>
<dbReference type="PANTHER" id="PTHR30373:SF2">
    <property type="entry name" value="UPF0603 PROTEIN YGCG"/>
    <property type="match status" value="1"/>
</dbReference>